<comment type="similarity">
    <text evidence="1">Belongs to the protease inhibitor I9 family.</text>
</comment>
<evidence type="ECO:0000259" key="2">
    <source>
        <dbReference type="Pfam" id="PF05922"/>
    </source>
</evidence>
<accession>A0ABR3JLA4</accession>
<dbReference type="SUPFAM" id="SSF54897">
    <property type="entry name" value="Protease propeptides/inhibitors"/>
    <property type="match status" value="1"/>
</dbReference>
<evidence type="ECO:0000313" key="3">
    <source>
        <dbReference type="EMBL" id="KAL0956585.1"/>
    </source>
</evidence>
<dbReference type="Pfam" id="PF05922">
    <property type="entry name" value="Inhibitor_I9"/>
    <property type="match status" value="1"/>
</dbReference>
<reference evidence="4" key="1">
    <citation type="submission" date="2024-06" db="EMBL/GenBank/DDBJ databases">
        <title>Multi-omics analyses provide insights into the biosynthesis of the anticancer antibiotic pleurotin in Hohenbuehelia grisea.</title>
        <authorList>
            <person name="Weaver J.A."/>
            <person name="Alberti F."/>
        </authorList>
    </citation>
    <scope>NUCLEOTIDE SEQUENCE [LARGE SCALE GENOMIC DNA]</scope>
    <source>
        <strain evidence="4">T-177</strain>
    </source>
</reference>
<dbReference type="Gene3D" id="3.30.70.80">
    <property type="entry name" value="Peptidase S8 propeptide/proteinase inhibitor I9"/>
    <property type="match status" value="1"/>
</dbReference>
<name>A0ABR3JLA4_9AGAR</name>
<dbReference type="EMBL" id="JASNQZ010000006">
    <property type="protein sequence ID" value="KAL0956585.1"/>
    <property type="molecule type" value="Genomic_DNA"/>
</dbReference>
<organism evidence="3 4">
    <name type="scientific">Hohenbuehelia grisea</name>
    <dbReference type="NCBI Taxonomy" id="104357"/>
    <lineage>
        <taxon>Eukaryota</taxon>
        <taxon>Fungi</taxon>
        <taxon>Dikarya</taxon>
        <taxon>Basidiomycota</taxon>
        <taxon>Agaricomycotina</taxon>
        <taxon>Agaricomycetes</taxon>
        <taxon>Agaricomycetidae</taxon>
        <taxon>Agaricales</taxon>
        <taxon>Pleurotineae</taxon>
        <taxon>Pleurotaceae</taxon>
        <taxon>Hohenbuehelia</taxon>
    </lineage>
</organism>
<evidence type="ECO:0000313" key="4">
    <source>
        <dbReference type="Proteomes" id="UP001556367"/>
    </source>
</evidence>
<sequence>MPKVTQYKQNEFRSTYAHWQTGSHDDGVLYDQCIIQQSPGSGRTTGMLHFHPSRYLGRSVRHCCGAHPHSISIFRLNHHHHNFTSPHSAPTTIMSSNKYIVVFKKDVSQEDIDKFAEQVNQDGGQVTHKYDTVLKGFAAHITDSTLQSFQSLQGDIIDYIEPDGVVTTQ</sequence>
<dbReference type="Proteomes" id="UP001556367">
    <property type="component" value="Unassembled WGS sequence"/>
</dbReference>
<dbReference type="InterPro" id="IPR010259">
    <property type="entry name" value="S8pro/Inhibitor_I9"/>
</dbReference>
<keyword evidence="4" id="KW-1185">Reference proteome</keyword>
<evidence type="ECO:0000256" key="1">
    <source>
        <dbReference type="ARBA" id="ARBA00038069"/>
    </source>
</evidence>
<gene>
    <name evidence="3" type="ORF">HGRIS_002723</name>
</gene>
<protein>
    <recommendedName>
        <fullName evidence="2">Inhibitor I9 domain-containing protein</fullName>
    </recommendedName>
</protein>
<comment type="caution">
    <text evidence="3">The sequence shown here is derived from an EMBL/GenBank/DDBJ whole genome shotgun (WGS) entry which is preliminary data.</text>
</comment>
<dbReference type="InterPro" id="IPR037045">
    <property type="entry name" value="S8pro/Inhibitor_I9_sf"/>
</dbReference>
<feature type="domain" description="Inhibitor I9" evidence="2">
    <location>
        <begin position="98"/>
        <end position="168"/>
    </location>
</feature>
<dbReference type="PANTHER" id="PTHR28288">
    <property type="entry name" value="PROTEASE B INHIBITOR 2"/>
    <property type="match status" value="1"/>
</dbReference>
<proteinExistence type="inferred from homology"/>
<dbReference type="PANTHER" id="PTHR28288:SF2">
    <property type="entry name" value="PROTEASE B INHIBITOR 2"/>
    <property type="match status" value="1"/>
</dbReference>
<dbReference type="InterPro" id="IPR052471">
    <property type="entry name" value="PBI_I9"/>
</dbReference>